<evidence type="ECO:0000313" key="3">
    <source>
        <dbReference type="Proteomes" id="UP000177130"/>
    </source>
</evidence>
<dbReference type="InterPro" id="IPR000182">
    <property type="entry name" value="GNAT_dom"/>
</dbReference>
<accession>A0A1G2MMQ6</accession>
<organism evidence="2 3">
    <name type="scientific">Candidatus Taylorbacteria bacterium RIFCSPHIGHO2_02_FULL_43_32b</name>
    <dbReference type="NCBI Taxonomy" id="1802306"/>
    <lineage>
        <taxon>Bacteria</taxon>
        <taxon>Candidatus Tayloriibacteriota</taxon>
    </lineage>
</organism>
<gene>
    <name evidence="2" type="ORF">A3C72_00935</name>
</gene>
<reference evidence="2 3" key="1">
    <citation type="journal article" date="2016" name="Nat. Commun.">
        <title>Thousands of microbial genomes shed light on interconnected biogeochemical processes in an aquifer system.</title>
        <authorList>
            <person name="Anantharaman K."/>
            <person name="Brown C.T."/>
            <person name="Hug L.A."/>
            <person name="Sharon I."/>
            <person name="Castelle C.J."/>
            <person name="Probst A.J."/>
            <person name="Thomas B.C."/>
            <person name="Singh A."/>
            <person name="Wilkins M.J."/>
            <person name="Karaoz U."/>
            <person name="Brodie E.L."/>
            <person name="Williams K.H."/>
            <person name="Hubbard S.S."/>
            <person name="Banfield J.F."/>
        </authorList>
    </citation>
    <scope>NUCLEOTIDE SEQUENCE [LARGE SCALE GENOMIC DNA]</scope>
</reference>
<dbReference type="STRING" id="1802306.A3C72_00935"/>
<comment type="caution">
    <text evidence="2">The sequence shown here is derived from an EMBL/GenBank/DDBJ whole genome shotgun (WGS) entry which is preliminary data.</text>
</comment>
<name>A0A1G2MMQ6_9BACT</name>
<dbReference type="PROSITE" id="PS51186">
    <property type="entry name" value="GNAT"/>
    <property type="match status" value="1"/>
</dbReference>
<dbReference type="GO" id="GO:0016747">
    <property type="term" value="F:acyltransferase activity, transferring groups other than amino-acyl groups"/>
    <property type="evidence" value="ECO:0007669"/>
    <property type="project" value="InterPro"/>
</dbReference>
<sequence>MKLPTLKSSKFALRPLRDSDATSITKNANEKLVAMNMSDSFPYPYSFKDAKAFIRLRKSNKEGHISYVIEIDGLAVGVVSLHLNSDKKTYKGTFGYWLGKHYWGRGIMSDAVGMVSKWAFKSLKLKRLDAHVYLWNKGSAKVLLKNGFRKEGLLRNYVRKSGKILDVLLFSKIAK</sequence>
<dbReference type="InterPro" id="IPR016181">
    <property type="entry name" value="Acyl_CoA_acyltransferase"/>
</dbReference>
<dbReference type="EMBL" id="MHRK01000009">
    <property type="protein sequence ID" value="OHA24499.1"/>
    <property type="molecule type" value="Genomic_DNA"/>
</dbReference>
<dbReference type="AlphaFoldDB" id="A0A1G2MMQ6"/>
<feature type="domain" description="N-acetyltransferase" evidence="1">
    <location>
        <begin position="11"/>
        <end position="174"/>
    </location>
</feature>
<dbReference type="PANTHER" id="PTHR43328:SF1">
    <property type="entry name" value="N-ACETYLTRANSFERASE DOMAIN-CONTAINING PROTEIN"/>
    <property type="match status" value="1"/>
</dbReference>
<dbReference type="PANTHER" id="PTHR43328">
    <property type="entry name" value="ACETYLTRANSFERASE-RELATED"/>
    <property type="match status" value="1"/>
</dbReference>
<evidence type="ECO:0000259" key="1">
    <source>
        <dbReference type="PROSITE" id="PS51186"/>
    </source>
</evidence>
<dbReference type="Proteomes" id="UP000177130">
    <property type="component" value="Unassembled WGS sequence"/>
</dbReference>
<evidence type="ECO:0000313" key="2">
    <source>
        <dbReference type="EMBL" id="OHA24499.1"/>
    </source>
</evidence>
<dbReference type="Gene3D" id="3.40.630.30">
    <property type="match status" value="1"/>
</dbReference>
<dbReference type="Pfam" id="PF13302">
    <property type="entry name" value="Acetyltransf_3"/>
    <property type="match status" value="1"/>
</dbReference>
<proteinExistence type="predicted"/>
<dbReference type="SUPFAM" id="SSF55729">
    <property type="entry name" value="Acyl-CoA N-acyltransferases (Nat)"/>
    <property type="match status" value="1"/>
</dbReference>
<protein>
    <recommendedName>
        <fullName evidence="1">N-acetyltransferase domain-containing protein</fullName>
    </recommendedName>
</protein>